<dbReference type="GO" id="GO:0016757">
    <property type="term" value="F:glycosyltransferase activity"/>
    <property type="evidence" value="ECO:0007669"/>
    <property type="project" value="UniProtKB-UniRule"/>
</dbReference>
<dbReference type="GO" id="GO:0003677">
    <property type="term" value="F:DNA binding"/>
    <property type="evidence" value="ECO:0007669"/>
    <property type="project" value="UniProtKB-UniRule"/>
</dbReference>
<evidence type="ECO:0000256" key="2">
    <source>
        <dbReference type="ARBA" id="ARBA00022676"/>
    </source>
</evidence>
<dbReference type="InterPro" id="IPR029494">
    <property type="entry name" value="DarT"/>
</dbReference>
<feature type="compositionally biased region" description="Polar residues" evidence="7">
    <location>
        <begin position="60"/>
        <end position="80"/>
    </location>
</feature>
<evidence type="ECO:0000256" key="4">
    <source>
        <dbReference type="ARBA" id="ARBA00022695"/>
    </source>
</evidence>
<protein>
    <recommendedName>
        <fullName evidence="9">DarT domain-containing protein</fullName>
    </recommendedName>
</protein>
<dbReference type="GO" id="GO:0016779">
    <property type="term" value="F:nucleotidyltransferase activity"/>
    <property type="evidence" value="ECO:0007669"/>
    <property type="project" value="UniProtKB-UniRule"/>
</dbReference>
<proteinExistence type="inferred from homology"/>
<keyword evidence="3 6" id="KW-0808">Transferase</keyword>
<accession>A0A1H1JJ85</accession>
<evidence type="ECO:0000259" key="9">
    <source>
        <dbReference type="PROSITE" id="PS52018"/>
    </source>
</evidence>
<dbReference type="EMBL" id="FNKP01000003">
    <property type="protein sequence ID" value="SDR49789.1"/>
    <property type="molecule type" value="Genomic_DNA"/>
</dbReference>
<evidence type="ECO:0000256" key="5">
    <source>
        <dbReference type="ARBA" id="ARBA00023125"/>
    </source>
</evidence>
<keyword evidence="8" id="KW-0812">Transmembrane</keyword>
<evidence type="ECO:0000256" key="6">
    <source>
        <dbReference type="PROSITE-ProRule" id="PRU01362"/>
    </source>
</evidence>
<evidence type="ECO:0000313" key="10">
    <source>
        <dbReference type="EMBL" id="SDR49789.1"/>
    </source>
</evidence>
<keyword evidence="8" id="KW-1133">Transmembrane helix</keyword>
<feature type="binding site" evidence="6">
    <location>
        <position position="409"/>
    </location>
    <ligand>
        <name>NAD(+)</name>
        <dbReference type="ChEBI" id="CHEBI:57540"/>
    </ligand>
</feature>
<keyword evidence="5 6" id="KW-0238">DNA-binding</keyword>
<evidence type="ECO:0000256" key="3">
    <source>
        <dbReference type="ARBA" id="ARBA00022679"/>
    </source>
</evidence>
<evidence type="ECO:0000256" key="1">
    <source>
        <dbReference type="ARBA" id="ARBA00022649"/>
    </source>
</evidence>
<keyword evidence="4 6" id="KW-0548">Nucleotidyltransferase</keyword>
<feature type="region of interest" description="Disordered" evidence="7">
    <location>
        <begin position="57"/>
        <end position="101"/>
    </location>
</feature>
<comment type="caution">
    <text evidence="6">Lacks conserved residue(s) required for the propagation of feature annotation.</text>
</comment>
<dbReference type="PROSITE" id="PS52018">
    <property type="entry name" value="DART"/>
    <property type="match status" value="1"/>
</dbReference>
<evidence type="ECO:0000313" key="11">
    <source>
        <dbReference type="Proteomes" id="UP000183487"/>
    </source>
</evidence>
<dbReference type="AlphaFoldDB" id="A0A1H1JJ85"/>
<comment type="catalytic activity">
    <reaction evidence="6">
        <text>a thymidine in DNA + NAD(+) = an N-(ADP-alpha-D-ribosyl)-thymidine in DNA + nicotinamide + H(+)</text>
        <dbReference type="Rhea" id="RHEA:71651"/>
        <dbReference type="Rhea" id="RHEA-COMP:13556"/>
        <dbReference type="Rhea" id="RHEA-COMP:18051"/>
        <dbReference type="ChEBI" id="CHEBI:15378"/>
        <dbReference type="ChEBI" id="CHEBI:17154"/>
        <dbReference type="ChEBI" id="CHEBI:57540"/>
        <dbReference type="ChEBI" id="CHEBI:137386"/>
        <dbReference type="ChEBI" id="CHEBI:191199"/>
    </reaction>
</comment>
<organism evidence="10 11">
    <name type="scientific">Paraburkholderia fungorum</name>
    <dbReference type="NCBI Taxonomy" id="134537"/>
    <lineage>
        <taxon>Bacteria</taxon>
        <taxon>Pseudomonadati</taxon>
        <taxon>Pseudomonadota</taxon>
        <taxon>Betaproteobacteria</taxon>
        <taxon>Burkholderiales</taxon>
        <taxon>Burkholderiaceae</taxon>
        <taxon>Paraburkholderia</taxon>
    </lineage>
</organism>
<keyword evidence="2 6" id="KW-0328">Glycosyltransferase</keyword>
<sequence length="564" mass="62032">MIVGSLFAVRLIAPRRLLPACLIWSALTLFNVFWPPLMVIQLLVIWITYGTIQPAEKKSAPSNHASGPAQKTASARNTATGLRPVTFGTPEPLRPAPARSVDIPTPAPPSLIATLRDWDDRIARTNAINTACAPLLSVCFAERLRIEKALERARPRLAIERKKANDPNFAALYDASSAKARETMTNIDATLNGGAPQPALESIVCGDLTAMPRHPDVRVQQGIREKIEAEIASYAAFLSTLVRTLKEPGLTPVFQRSLTELKAADLLRRISAFEKSGVDWRNPADFRDSAKVTSDAVAVRAASGAGLVTSAPLTEQPKSPSGSAVKMVLGTAPVATPAPRVTPRIFTDTLNRHETVSNELEAAAKKRGILRLVHFTHADNLESILRHGLCSVSAARMVGLNPKVNDKQRLDGHPWSISLSIAAPNHKMFYKYRMLDEHENWVVLLIDRAVLWQKDCAFYPRNAADHRMRDLPLDGQKTVKAFESMYDALDGLPTREAQHLNTFDPTDSQAEVLVFDRIEPSMIEGVAFENAGIQARNAHFLGPREALLYPEGKGFFGSREFMTR</sequence>
<reference evidence="11" key="1">
    <citation type="submission" date="2016-10" db="EMBL/GenBank/DDBJ databases">
        <authorList>
            <person name="Varghese N."/>
        </authorList>
    </citation>
    <scope>NUCLEOTIDE SEQUENCE [LARGE SCALE GENOMIC DNA]</scope>
    <source>
        <strain evidence="11">GAS106B</strain>
    </source>
</reference>
<dbReference type="Proteomes" id="UP000183487">
    <property type="component" value="Unassembled WGS sequence"/>
</dbReference>
<feature type="active site" evidence="6">
    <location>
        <position position="511"/>
    </location>
</feature>
<name>A0A1H1JJ85_9BURK</name>
<evidence type="ECO:0000256" key="7">
    <source>
        <dbReference type="SAM" id="MobiDB-lite"/>
    </source>
</evidence>
<feature type="transmembrane region" description="Helical" evidence="8">
    <location>
        <begin position="21"/>
        <end position="49"/>
    </location>
</feature>
<gene>
    <name evidence="10" type="ORF">SAMN05443245_6502</name>
</gene>
<feature type="domain" description="DarT" evidence="9">
    <location>
        <begin position="370"/>
        <end position="556"/>
    </location>
</feature>
<feature type="binding site" evidence="6">
    <location>
        <begin position="374"/>
        <end position="376"/>
    </location>
    <ligand>
        <name>NAD(+)</name>
        <dbReference type="ChEBI" id="CHEBI:57540"/>
    </ligand>
</feature>
<keyword evidence="8" id="KW-0472">Membrane</keyword>
<keyword evidence="1 6" id="KW-1277">Toxin-antitoxin system</keyword>
<dbReference type="Pfam" id="PF14487">
    <property type="entry name" value="DarT"/>
    <property type="match status" value="1"/>
</dbReference>
<evidence type="ECO:0000256" key="8">
    <source>
        <dbReference type="SAM" id="Phobius"/>
    </source>
</evidence>
<keyword evidence="11" id="KW-1185">Reference proteome</keyword>
<feature type="active site" description="Proton acceptor" evidence="6">
    <location>
        <position position="409"/>
    </location>
</feature>
<comment type="similarity">
    <text evidence="6">Belongs to the DarT ADP-ribosyltransferase family.</text>
</comment>